<keyword evidence="6" id="KW-1185">Reference proteome</keyword>
<keyword evidence="2" id="KW-0175">Coiled coil</keyword>
<proteinExistence type="predicted"/>
<keyword evidence="3" id="KW-0732">Signal</keyword>
<dbReference type="InterPro" id="IPR019734">
    <property type="entry name" value="TPR_rpt"/>
</dbReference>
<dbReference type="PANTHER" id="PTHR46082:SF6">
    <property type="entry name" value="AAA+ ATPASE DOMAIN-CONTAINING PROTEIN-RELATED"/>
    <property type="match status" value="1"/>
</dbReference>
<feature type="signal peptide" evidence="3">
    <location>
        <begin position="1"/>
        <end position="18"/>
    </location>
</feature>
<evidence type="ECO:0000259" key="4">
    <source>
        <dbReference type="Pfam" id="PF12770"/>
    </source>
</evidence>
<dbReference type="SUPFAM" id="SSF48452">
    <property type="entry name" value="TPR-like"/>
    <property type="match status" value="2"/>
</dbReference>
<organism evidence="5 6">
    <name type="scientific">Alteriqipengyuania abyssalis</name>
    <dbReference type="NCBI Taxonomy" id="2860200"/>
    <lineage>
        <taxon>Bacteria</taxon>
        <taxon>Pseudomonadati</taxon>
        <taxon>Pseudomonadota</taxon>
        <taxon>Alphaproteobacteria</taxon>
        <taxon>Sphingomonadales</taxon>
        <taxon>Erythrobacteraceae</taxon>
        <taxon>Alteriqipengyuania</taxon>
    </lineage>
</organism>
<dbReference type="InterPro" id="IPR024983">
    <property type="entry name" value="CHAT_dom"/>
</dbReference>
<dbReference type="InterPro" id="IPR053137">
    <property type="entry name" value="NLR-like"/>
</dbReference>
<evidence type="ECO:0000313" key="6">
    <source>
        <dbReference type="Proteomes" id="UP000759298"/>
    </source>
</evidence>
<dbReference type="Proteomes" id="UP000759298">
    <property type="component" value="Unassembled WGS sequence"/>
</dbReference>
<protein>
    <submittedName>
        <fullName evidence="5">CHAT domain-containing protein</fullName>
    </submittedName>
</protein>
<dbReference type="RefSeq" id="WP_222825807.1">
    <property type="nucleotide sequence ID" value="NZ_JAHWXP010000005.1"/>
</dbReference>
<dbReference type="PROSITE" id="PS50005">
    <property type="entry name" value="TPR"/>
    <property type="match status" value="1"/>
</dbReference>
<dbReference type="Pfam" id="PF13424">
    <property type="entry name" value="TPR_12"/>
    <property type="match status" value="1"/>
</dbReference>
<keyword evidence="1" id="KW-0802">TPR repeat</keyword>
<evidence type="ECO:0000256" key="1">
    <source>
        <dbReference type="PROSITE-ProRule" id="PRU00339"/>
    </source>
</evidence>
<accession>A0ABS7PGV8</accession>
<sequence length="980" mass="104173">MLASAGLLLLAPAAPLLAQDGGKPYSTDLPQYAQLQALEDRATDLQTNGAQDAEGRAQIIAAWQALQEAAQRTLLADGSPHPLAHIAKISIASQLYRQGEIDEALAMAEAGVGGAEPYLGEYPAKMAEGAALIGLLLTQKGEPERGLAMVEETYAGFLRLDPDGQSAGFFTAKSNLEFSLSQAAMRLGRTQEAVGYQKASLDTREAALGVDHPDTIASYYSYAQTLRRAGRMDEAESFARTAVDRAIAHVDPSDPTYARAFEMLGIVLANSGRPVEATQFLTRALELKREHEGADTLIFGYGIHNLGTILLERQRYEEVQPLFTEAEALMARYQGPASAFPIMALAYNGQASLALGKPAEASGLLEEGRTRLGEDSSDVEALGRVIPDLVRARMLTGDRDAALAAARQFDDAVRASESADAFEVALATLLRSYAQGNDPKALLAAAGHVIEATRRFGKLEDGAALPVRHLAAIDLVMEIAAQQDDAALMLSAMALVSDANLARATGRRAAQLRDENPDLAAGLRELDEARQTLDRADRALLLAIAQGQPTDALRQDFAQAQSASDQIEQSLQQRFEQWAAARVLPEPSVADMQTRLGDGEAVLAVTPIYYGTYALLVTPSGTRAIQLSATRKDVVDLANVLGSSVRVGSFDEAASRKLGQALFMAEVMEQLGETRSLKIYANGPLASLPFSLLQGWGGDADNGWLLDRFSLSYLSGLSAWEPDERKPDQGPLSLVAFAAPSPFTRTVPATLTATLAPDGAPARIADYFSRTAIDVNALAGLPALPGTAQEIRSIAASAPWRSQRLYIGPDASEAAIRQEATARADIVVIATHGIVAGEIEGIAEPALVLSPGDAQGETGDDAGEDDGVLTASEIAQLDMRAEWIILSSCDSAAGMGGGLPAFSGLAQAFRQAGARDLLVSHWKVRDDIAAFVSSQAVLNYRKGMSKTDALREAIRTLRKDSKIEGADSPFAWAPFVLIEG</sequence>
<dbReference type="Pfam" id="PF12770">
    <property type="entry name" value="CHAT"/>
    <property type="match status" value="1"/>
</dbReference>
<dbReference type="InterPro" id="IPR011990">
    <property type="entry name" value="TPR-like_helical_dom_sf"/>
</dbReference>
<dbReference type="EMBL" id="JAHWXP010000005">
    <property type="protein sequence ID" value="MBY8338313.1"/>
    <property type="molecule type" value="Genomic_DNA"/>
</dbReference>
<evidence type="ECO:0000313" key="5">
    <source>
        <dbReference type="EMBL" id="MBY8338313.1"/>
    </source>
</evidence>
<gene>
    <name evidence="5" type="ORF">KYN89_14785</name>
</gene>
<comment type="caution">
    <text evidence="5">The sequence shown here is derived from an EMBL/GenBank/DDBJ whole genome shotgun (WGS) entry which is preliminary data.</text>
</comment>
<dbReference type="Gene3D" id="1.25.40.10">
    <property type="entry name" value="Tetratricopeptide repeat domain"/>
    <property type="match status" value="2"/>
</dbReference>
<dbReference type="PANTHER" id="PTHR46082">
    <property type="entry name" value="ATP/GTP-BINDING PROTEIN-RELATED"/>
    <property type="match status" value="1"/>
</dbReference>
<feature type="repeat" description="TPR" evidence="1">
    <location>
        <begin position="258"/>
        <end position="291"/>
    </location>
</feature>
<feature type="chain" id="PRO_5047449024" evidence="3">
    <location>
        <begin position="19"/>
        <end position="980"/>
    </location>
</feature>
<evidence type="ECO:0000256" key="3">
    <source>
        <dbReference type="SAM" id="SignalP"/>
    </source>
</evidence>
<feature type="coiled-coil region" evidence="2">
    <location>
        <begin position="519"/>
        <end position="546"/>
    </location>
</feature>
<name>A0ABS7PGV8_9SPHN</name>
<evidence type="ECO:0000256" key="2">
    <source>
        <dbReference type="SAM" id="Coils"/>
    </source>
</evidence>
<feature type="domain" description="CHAT" evidence="4">
    <location>
        <begin position="653"/>
        <end position="978"/>
    </location>
</feature>
<reference evidence="5 6" key="1">
    <citation type="submission" date="2021-07" db="EMBL/GenBank/DDBJ databases">
        <title>Alteriqipengyuania abyssalis NZ-12B nov, sp.nov isolated from deep sea sponge in pacific ocean.</title>
        <authorList>
            <person name="Tareen S."/>
            <person name="Wink J."/>
        </authorList>
    </citation>
    <scope>NUCLEOTIDE SEQUENCE [LARGE SCALE GENOMIC DNA]</scope>
    <source>
        <strain evidence="5 6">NZ-12B</strain>
    </source>
</reference>